<feature type="compositionally biased region" description="Polar residues" evidence="11">
    <location>
        <begin position="47"/>
        <end position="65"/>
    </location>
</feature>
<dbReference type="EMBL" id="RSCD01000008">
    <property type="protein sequence ID" value="RSH91205.1"/>
    <property type="molecule type" value="Genomic_DNA"/>
</dbReference>
<evidence type="ECO:0000256" key="10">
    <source>
        <dbReference type="ARBA" id="ARBA00023170"/>
    </source>
</evidence>
<evidence type="ECO:0000256" key="7">
    <source>
        <dbReference type="ARBA" id="ARBA00022989"/>
    </source>
</evidence>
<dbReference type="SUPFAM" id="SSF52540">
    <property type="entry name" value="P-loop containing nucleoside triphosphate hydrolases"/>
    <property type="match status" value="1"/>
</dbReference>
<evidence type="ECO:0000256" key="6">
    <source>
        <dbReference type="ARBA" id="ARBA00022824"/>
    </source>
</evidence>
<accession>A0A427YJD2</accession>
<dbReference type="Pfam" id="PF09439">
    <property type="entry name" value="SRPRB"/>
    <property type="match status" value="1"/>
</dbReference>
<evidence type="ECO:0000256" key="3">
    <source>
        <dbReference type="ARBA" id="ARBA00020256"/>
    </source>
</evidence>
<keyword evidence="9" id="KW-0472">Membrane</keyword>
<organism evidence="12 13">
    <name type="scientific">Saitozyma podzolica</name>
    <dbReference type="NCBI Taxonomy" id="1890683"/>
    <lineage>
        <taxon>Eukaryota</taxon>
        <taxon>Fungi</taxon>
        <taxon>Dikarya</taxon>
        <taxon>Basidiomycota</taxon>
        <taxon>Agaricomycotina</taxon>
        <taxon>Tremellomycetes</taxon>
        <taxon>Tremellales</taxon>
        <taxon>Trimorphomycetaceae</taxon>
        <taxon>Saitozyma</taxon>
    </lineage>
</organism>
<sequence>MESVKPPAATPRSSHRRSAPDPGAVLSLSTRDQDLVSAEGNADGAPHTSTPTHTSVIPSDTTFAISSPDDPSRTKSIRLVDLPGHPRLRDEIKKYIKDADAVIFVVDVVGLVRNAASVAEDIPPVLVSLANSSFSSGSTAKFLLLAHKSDLLIRPTPTNPCPTIPTPTRNTAVERVRSILTREMDRLKSARGAVGGRIEGMGRVASSGGSWWSRLFGGGGGSVSEGEEVEEDEGLVWGAKGPWRWEDIEGVETEWAASGLGSIRDAKGEAGQGLDELKEFLWNI</sequence>
<evidence type="ECO:0000256" key="1">
    <source>
        <dbReference type="ARBA" id="ARBA00004389"/>
    </source>
</evidence>
<dbReference type="InterPro" id="IPR019009">
    <property type="entry name" value="SRP_receptor_beta_su"/>
</dbReference>
<comment type="subcellular location">
    <subcellularLocation>
        <location evidence="1">Endoplasmic reticulum membrane</location>
        <topology evidence="1">Single-pass membrane protein</topology>
    </subcellularLocation>
</comment>
<keyword evidence="13" id="KW-1185">Reference proteome</keyword>
<evidence type="ECO:0000313" key="12">
    <source>
        <dbReference type="EMBL" id="RSH91205.1"/>
    </source>
</evidence>
<proteinExistence type="inferred from homology"/>
<reference evidence="12 13" key="1">
    <citation type="submission" date="2018-11" db="EMBL/GenBank/DDBJ databases">
        <title>Genome sequence of Saitozyma podzolica DSM 27192.</title>
        <authorList>
            <person name="Aliyu H."/>
            <person name="Gorte O."/>
            <person name="Ochsenreither K."/>
        </authorList>
    </citation>
    <scope>NUCLEOTIDE SEQUENCE [LARGE SCALE GENOMIC DNA]</scope>
    <source>
        <strain evidence="12 13">DSM 27192</strain>
    </source>
</reference>
<evidence type="ECO:0000256" key="2">
    <source>
        <dbReference type="ARBA" id="ARBA00005619"/>
    </source>
</evidence>
<dbReference type="GO" id="GO:0005789">
    <property type="term" value="C:endoplasmic reticulum membrane"/>
    <property type="evidence" value="ECO:0007669"/>
    <property type="project" value="UniProtKB-SubCell"/>
</dbReference>
<dbReference type="Proteomes" id="UP000279259">
    <property type="component" value="Unassembled WGS sequence"/>
</dbReference>
<keyword evidence="6" id="KW-0256">Endoplasmic reticulum</keyword>
<dbReference type="Gene3D" id="3.40.50.300">
    <property type="entry name" value="P-loop containing nucleotide triphosphate hydrolases"/>
    <property type="match status" value="1"/>
</dbReference>
<comment type="similarity">
    <text evidence="2">Belongs to the SRP receptor beta subunit family.</text>
</comment>
<evidence type="ECO:0000256" key="4">
    <source>
        <dbReference type="ARBA" id="ARBA00022692"/>
    </source>
</evidence>
<keyword evidence="7" id="KW-1133">Transmembrane helix</keyword>
<evidence type="ECO:0000256" key="11">
    <source>
        <dbReference type="SAM" id="MobiDB-lite"/>
    </source>
</evidence>
<protein>
    <recommendedName>
        <fullName evidence="3">Signal recognition particle receptor subunit beta</fullName>
    </recommendedName>
</protein>
<comment type="caution">
    <text evidence="12">The sequence shown here is derived from an EMBL/GenBank/DDBJ whole genome shotgun (WGS) entry which is preliminary data.</text>
</comment>
<dbReference type="AlphaFoldDB" id="A0A427YJD2"/>
<dbReference type="STRING" id="1890683.A0A427YJD2"/>
<keyword evidence="10" id="KW-0675">Receptor</keyword>
<evidence type="ECO:0000256" key="8">
    <source>
        <dbReference type="ARBA" id="ARBA00023134"/>
    </source>
</evidence>
<keyword evidence="5" id="KW-0547">Nucleotide-binding</keyword>
<dbReference type="InterPro" id="IPR027417">
    <property type="entry name" value="P-loop_NTPase"/>
</dbReference>
<evidence type="ECO:0000313" key="13">
    <source>
        <dbReference type="Proteomes" id="UP000279259"/>
    </source>
</evidence>
<dbReference type="OrthoDB" id="41266at2759"/>
<evidence type="ECO:0000256" key="9">
    <source>
        <dbReference type="ARBA" id="ARBA00023136"/>
    </source>
</evidence>
<feature type="region of interest" description="Disordered" evidence="11">
    <location>
        <begin position="1"/>
        <end position="76"/>
    </location>
</feature>
<dbReference type="GO" id="GO:0005525">
    <property type="term" value="F:GTP binding"/>
    <property type="evidence" value="ECO:0007669"/>
    <property type="project" value="UniProtKB-KW"/>
</dbReference>
<gene>
    <name evidence="12" type="ORF">EHS25_009504</name>
</gene>
<name>A0A427YJD2_9TREE</name>
<evidence type="ECO:0000256" key="5">
    <source>
        <dbReference type="ARBA" id="ARBA00022741"/>
    </source>
</evidence>
<keyword evidence="8" id="KW-0342">GTP-binding</keyword>
<keyword evidence="4" id="KW-0812">Transmembrane</keyword>